<reference evidence="3 4" key="1">
    <citation type="journal article" date="2010" name="Cell">
        <title>The genome of Naegleria gruberi illuminates early eukaryotic versatility.</title>
        <authorList>
            <person name="Fritz-Laylin L.K."/>
            <person name="Prochnik S.E."/>
            <person name="Ginger M.L."/>
            <person name="Dacks J.B."/>
            <person name="Carpenter M.L."/>
            <person name="Field M.C."/>
            <person name="Kuo A."/>
            <person name="Paredez A."/>
            <person name="Chapman J."/>
            <person name="Pham J."/>
            <person name="Shu S."/>
            <person name="Neupane R."/>
            <person name="Cipriano M."/>
            <person name="Mancuso J."/>
            <person name="Tu H."/>
            <person name="Salamov A."/>
            <person name="Lindquist E."/>
            <person name="Shapiro H."/>
            <person name="Lucas S."/>
            <person name="Grigoriev I.V."/>
            <person name="Cande W.Z."/>
            <person name="Fulton C."/>
            <person name="Rokhsar D.S."/>
            <person name="Dawson S.C."/>
        </authorList>
    </citation>
    <scope>NUCLEOTIDE SEQUENCE [LARGE SCALE GENOMIC DNA]</scope>
    <source>
        <strain evidence="3 4">NEG-M</strain>
    </source>
</reference>
<evidence type="ECO:0000313" key="4">
    <source>
        <dbReference type="Proteomes" id="UP000006671"/>
    </source>
</evidence>
<dbReference type="Pfam" id="PF07724">
    <property type="entry name" value="AAA_2"/>
    <property type="match status" value="1"/>
</dbReference>
<dbReference type="NCBIfam" id="NF003544">
    <property type="entry name" value="PRK05201.1"/>
    <property type="match status" value="1"/>
</dbReference>
<dbReference type="InterPro" id="IPR050052">
    <property type="entry name" value="ATP-dep_Clp_protease_ClpX"/>
</dbReference>
<protein>
    <submittedName>
        <fullName evidence="3">Predicted protein</fullName>
    </submittedName>
</protein>
<proteinExistence type="predicted"/>
<feature type="compositionally biased region" description="Polar residues" evidence="1">
    <location>
        <begin position="45"/>
        <end position="54"/>
    </location>
</feature>
<organism evidence="4">
    <name type="scientific">Naegleria gruberi</name>
    <name type="common">Amoeba</name>
    <dbReference type="NCBI Taxonomy" id="5762"/>
    <lineage>
        <taxon>Eukaryota</taxon>
        <taxon>Discoba</taxon>
        <taxon>Heterolobosea</taxon>
        <taxon>Tetramitia</taxon>
        <taxon>Eutetramitia</taxon>
        <taxon>Vahlkampfiidae</taxon>
        <taxon>Naegleria</taxon>
    </lineage>
</organism>
<dbReference type="STRING" id="5762.D2VW81"/>
<accession>D2VW81</accession>
<dbReference type="Gene3D" id="3.40.50.300">
    <property type="entry name" value="P-loop containing nucleotide triphosphate hydrolases"/>
    <property type="match status" value="2"/>
</dbReference>
<dbReference type="GO" id="GO:0005524">
    <property type="term" value="F:ATP binding"/>
    <property type="evidence" value="ECO:0007669"/>
    <property type="project" value="InterPro"/>
</dbReference>
<dbReference type="Gene3D" id="1.10.8.60">
    <property type="match status" value="1"/>
</dbReference>
<dbReference type="OMA" id="NMLRNGE"/>
<feature type="domain" description="AAA+ ATPase" evidence="2">
    <location>
        <begin position="217"/>
        <end position="546"/>
    </location>
</feature>
<dbReference type="InParanoid" id="D2VW81"/>
<evidence type="ECO:0000259" key="2">
    <source>
        <dbReference type="SMART" id="SM00382"/>
    </source>
</evidence>
<dbReference type="RefSeq" id="XP_002671711.1">
    <property type="nucleotide sequence ID" value="XM_002671665.1"/>
</dbReference>
<dbReference type="InterPro" id="IPR003959">
    <property type="entry name" value="ATPase_AAA_core"/>
</dbReference>
<evidence type="ECO:0000256" key="1">
    <source>
        <dbReference type="SAM" id="MobiDB-lite"/>
    </source>
</evidence>
<dbReference type="GO" id="GO:0051603">
    <property type="term" value="P:proteolysis involved in protein catabolic process"/>
    <property type="evidence" value="ECO:0007669"/>
    <property type="project" value="TreeGrafter"/>
</dbReference>
<evidence type="ECO:0000313" key="3">
    <source>
        <dbReference type="EMBL" id="EFC38967.1"/>
    </source>
</evidence>
<dbReference type="PANTHER" id="PTHR48102">
    <property type="entry name" value="ATP-DEPENDENT CLP PROTEASE ATP-BINDING SUBUNIT CLPX-LIKE, MITOCHONDRIAL-RELATED"/>
    <property type="match status" value="1"/>
</dbReference>
<sequence>MKKVLSPSSLQLNLKIASGAIASSSKHATQIVKYLAQQQLASVNSSYHQSSRVSTSKKKDNDDDEFKKNMNNIFGALGGSEQVKGHLNDIFNAFLKPGANIHTSGASNSSSSSSKKSEQQTTENDEANKPKNTFIQDEERLNENFHKIVFEAYHMQRKQFENKLTPQEIVNCLDKHIVGQKDAKKAVSVALRNRYRRKILIDWAKSEKTLLDPSEIIPKNILMIGSTGCGKTEIARRLAKLVSAPFLKVEATKYTELGYHGRDVDTIARDLVDVSINVLRNNITDLFKQFLNRPPSSTPSEQEEGTLEEPDLFGSYLQQLIEYRIIHLMIGTKNIANLRNGTIKDYLNMLRNGELDDRKIEVSMPEKKSSLGLSQFSDVFDAVKGSFGSSLDNSKFSMPDVANLSDHQTPLDSMLGQLNPQKYKKVEMTIKEAKVRLVELEMDKFLNSPLFIEEARKIAESDGIVFIDEIDKICGSPEKKAVQGDASGEGVQRDLLPLLEGCTINTKYGPVKTDHVLFIASGAFHQQKPSDLMSEFQGRLPVRIMLTALNTPEELYQVLTMPEFNLVRQNISLMNSEGISLVFSDAANREIANFSALCNAGNDNLGARRLIGIIEKVIDEIRRCAKETGKELTI</sequence>
<dbReference type="SMART" id="SM00382">
    <property type="entry name" value="AAA"/>
    <property type="match status" value="1"/>
</dbReference>
<gene>
    <name evidence="3" type="ORF">NAEGRDRAFT_73288</name>
</gene>
<dbReference type="GeneID" id="8850821"/>
<dbReference type="GO" id="GO:0009376">
    <property type="term" value="C:HslUV protease complex"/>
    <property type="evidence" value="ECO:0007669"/>
    <property type="project" value="TreeGrafter"/>
</dbReference>
<dbReference type="Proteomes" id="UP000006671">
    <property type="component" value="Unassembled WGS sequence"/>
</dbReference>
<dbReference type="VEuPathDB" id="AmoebaDB:NAEGRDRAFT_73288"/>
<feature type="region of interest" description="Disordered" evidence="1">
    <location>
        <begin position="45"/>
        <end position="64"/>
    </location>
</feature>
<name>D2VW81_NAEGR</name>
<feature type="region of interest" description="Disordered" evidence="1">
    <location>
        <begin position="102"/>
        <end position="138"/>
    </location>
</feature>
<dbReference type="InterPro" id="IPR003593">
    <property type="entry name" value="AAA+_ATPase"/>
</dbReference>
<dbReference type="eggNOG" id="KOG0745">
    <property type="taxonomic scope" value="Eukaryota"/>
</dbReference>
<dbReference type="EMBL" id="GG738903">
    <property type="protein sequence ID" value="EFC38967.1"/>
    <property type="molecule type" value="Genomic_DNA"/>
</dbReference>
<dbReference type="OrthoDB" id="1721884at2759"/>
<keyword evidence="4" id="KW-1185">Reference proteome</keyword>
<dbReference type="PANTHER" id="PTHR48102:SF3">
    <property type="entry name" value="ATP-DEPENDENT PROTEASE ATPASE SUBUNIT HSLU"/>
    <property type="match status" value="1"/>
</dbReference>
<dbReference type="KEGG" id="ngr:NAEGRDRAFT_73288"/>
<dbReference type="SUPFAM" id="SSF52540">
    <property type="entry name" value="P-loop containing nucleoside triphosphate hydrolases"/>
    <property type="match status" value="1"/>
</dbReference>
<dbReference type="InterPro" id="IPR027417">
    <property type="entry name" value="P-loop_NTPase"/>
</dbReference>
<dbReference type="GO" id="GO:0016887">
    <property type="term" value="F:ATP hydrolysis activity"/>
    <property type="evidence" value="ECO:0007669"/>
    <property type="project" value="InterPro"/>
</dbReference>
<dbReference type="AlphaFoldDB" id="D2VW81"/>